<feature type="transmembrane region" description="Helical" evidence="2">
    <location>
        <begin position="56"/>
        <end position="77"/>
    </location>
</feature>
<feature type="transmembrane region" description="Helical" evidence="2">
    <location>
        <begin position="89"/>
        <end position="112"/>
    </location>
</feature>
<feature type="compositionally biased region" description="Low complexity" evidence="1">
    <location>
        <begin position="281"/>
        <end position="295"/>
    </location>
</feature>
<reference evidence="3 4" key="1">
    <citation type="submission" date="2023-11" db="EMBL/GenBank/DDBJ databases">
        <title>Dfirmibasis_genome.</title>
        <authorList>
            <person name="Edelbroek B."/>
            <person name="Kjellin J."/>
            <person name="Jerlstrom-Hultqvist J."/>
            <person name="Soderbom F."/>
        </authorList>
    </citation>
    <scope>NUCLEOTIDE SEQUENCE [LARGE SCALE GENOMIC DNA]</scope>
    <source>
        <strain evidence="3 4">TNS-C-14</strain>
    </source>
</reference>
<feature type="transmembrane region" description="Helical" evidence="2">
    <location>
        <begin position="164"/>
        <end position="185"/>
    </location>
</feature>
<protein>
    <submittedName>
        <fullName evidence="3">Uncharacterized protein</fullName>
    </submittedName>
</protein>
<name>A0AAN7TT86_9MYCE</name>
<dbReference type="PANTHER" id="PTHR31494">
    <property type="entry name" value="THH1_TOM1_TOM3 DOMAIN-CONTAINING PROTEIN-RELATED-RELATED"/>
    <property type="match status" value="1"/>
</dbReference>
<sequence length="344" mass="40030">MDSEYFAGSDSLDRLTYSFMCLRVIAYTYFFILCFYQAYLEILKMIRKQSKTTTRFFVFFFQSLFCILRAIQTVFFFDNHQLGMGTPNFFFFSLGTAAIFLAWVFIQHYWLLIMYKFFISEEVRLNQAKPINYSTFIFAIVLIIYQFTVSSITLHKNIETAESVGFLILLLIYGCMVLFNGYYLLRHLKKHKKSTPFSHFDIMILKTKILLGTVIFVVVTIIVQELVFNMYYTDTYETPRQYLKLFVVGVIECIQLLVVMLVLSDGKWKVYVLFQSIKSNNDSSSEVDNSNSNSNKGKKNSTYDCDNSSGNSNKIDISIEVDNLNKRLEESSTNKSNTTLNDQS</sequence>
<evidence type="ECO:0000313" key="4">
    <source>
        <dbReference type="Proteomes" id="UP001344447"/>
    </source>
</evidence>
<feature type="transmembrane region" description="Helical" evidence="2">
    <location>
        <begin position="243"/>
        <end position="263"/>
    </location>
</feature>
<keyword evidence="4" id="KW-1185">Reference proteome</keyword>
<accession>A0AAN7TT86</accession>
<evidence type="ECO:0000256" key="1">
    <source>
        <dbReference type="SAM" id="MobiDB-lite"/>
    </source>
</evidence>
<feature type="compositionally biased region" description="Polar residues" evidence="1">
    <location>
        <begin position="302"/>
        <end position="314"/>
    </location>
</feature>
<keyword evidence="2" id="KW-1133">Transmembrane helix</keyword>
<keyword evidence="2" id="KW-0472">Membrane</keyword>
<feature type="transmembrane region" description="Helical" evidence="2">
    <location>
        <begin position="15"/>
        <end position="36"/>
    </location>
</feature>
<dbReference type="AlphaFoldDB" id="A0AAN7TT86"/>
<organism evidence="3 4">
    <name type="scientific">Dictyostelium firmibasis</name>
    <dbReference type="NCBI Taxonomy" id="79012"/>
    <lineage>
        <taxon>Eukaryota</taxon>
        <taxon>Amoebozoa</taxon>
        <taxon>Evosea</taxon>
        <taxon>Eumycetozoa</taxon>
        <taxon>Dictyostelia</taxon>
        <taxon>Dictyosteliales</taxon>
        <taxon>Dictyosteliaceae</taxon>
        <taxon>Dictyostelium</taxon>
    </lineage>
</organism>
<dbReference type="Proteomes" id="UP001344447">
    <property type="component" value="Unassembled WGS sequence"/>
</dbReference>
<dbReference type="PANTHER" id="PTHR31494:SF5">
    <property type="entry name" value="THH1_TOM1_TOM3 DOMAIN-CONTAINING PROTEIN"/>
    <property type="match status" value="1"/>
</dbReference>
<feature type="transmembrane region" description="Helical" evidence="2">
    <location>
        <begin position="209"/>
        <end position="231"/>
    </location>
</feature>
<gene>
    <name evidence="3" type="ORF">RB653_010548</name>
</gene>
<feature type="transmembrane region" description="Helical" evidence="2">
    <location>
        <begin position="133"/>
        <end position="152"/>
    </location>
</feature>
<proteinExistence type="predicted"/>
<evidence type="ECO:0000313" key="3">
    <source>
        <dbReference type="EMBL" id="KAK5575290.1"/>
    </source>
</evidence>
<keyword evidence="2" id="KW-0812">Transmembrane</keyword>
<feature type="region of interest" description="Disordered" evidence="1">
    <location>
        <begin position="281"/>
        <end position="314"/>
    </location>
</feature>
<dbReference type="EMBL" id="JAVFKY010000006">
    <property type="protein sequence ID" value="KAK5575290.1"/>
    <property type="molecule type" value="Genomic_DNA"/>
</dbReference>
<comment type="caution">
    <text evidence="3">The sequence shown here is derived from an EMBL/GenBank/DDBJ whole genome shotgun (WGS) entry which is preliminary data.</text>
</comment>
<evidence type="ECO:0000256" key="2">
    <source>
        <dbReference type="SAM" id="Phobius"/>
    </source>
</evidence>